<evidence type="ECO:0000256" key="2">
    <source>
        <dbReference type="ARBA" id="ARBA00023002"/>
    </source>
</evidence>
<dbReference type="OrthoDB" id="5540862at2"/>
<dbReference type="AlphaFoldDB" id="A0A365XUC0"/>
<keyword evidence="5" id="KW-1185">Reference proteome</keyword>
<dbReference type="Pfam" id="PF05368">
    <property type="entry name" value="NmrA"/>
    <property type="match status" value="1"/>
</dbReference>
<accession>A0A365XUC0</accession>
<keyword evidence="2" id="KW-0560">Oxidoreductase</keyword>
<dbReference type="EMBL" id="QFFJ01000002">
    <property type="protein sequence ID" value="RBL89750.1"/>
    <property type="molecule type" value="Genomic_DNA"/>
</dbReference>
<name>A0A365XUC0_9BACT</name>
<dbReference type="SUPFAM" id="SSF51735">
    <property type="entry name" value="NAD(P)-binding Rossmann-fold domains"/>
    <property type="match status" value="1"/>
</dbReference>
<dbReference type="PANTHER" id="PTHR47706:SF6">
    <property type="entry name" value="NMRA-LIKE FAMILY PROTEIN (AFU_ORTHOLOGUE AFUA_6G00280)"/>
    <property type="match status" value="1"/>
</dbReference>
<proteinExistence type="predicted"/>
<organism evidence="4 5">
    <name type="scientific">Chitinophaga flava</name>
    <dbReference type="NCBI Taxonomy" id="2259036"/>
    <lineage>
        <taxon>Bacteria</taxon>
        <taxon>Pseudomonadati</taxon>
        <taxon>Bacteroidota</taxon>
        <taxon>Chitinophagia</taxon>
        <taxon>Chitinophagales</taxon>
        <taxon>Chitinophagaceae</taxon>
        <taxon>Chitinophaga</taxon>
    </lineage>
</organism>
<dbReference type="InterPro" id="IPR045312">
    <property type="entry name" value="PCBER-like"/>
</dbReference>
<feature type="domain" description="NmrA-like" evidence="3">
    <location>
        <begin position="22"/>
        <end position="212"/>
    </location>
</feature>
<dbReference type="Proteomes" id="UP000253410">
    <property type="component" value="Unassembled WGS sequence"/>
</dbReference>
<protein>
    <submittedName>
        <fullName evidence="4">Aromatic alcohol reductase</fullName>
    </submittedName>
</protein>
<dbReference type="Gene3D" id="3.40.50.720">
    <property type="entry name" value="NAD(P)-binding Rossmann-like Domain"/>
    <property type="match status" value="1"/>
</dbReference>
<dbReference type="InterPro" id="IPR051609">
    <property type="entry name" value="NmrA/Isoflavone_reductase-like"/>
</dbReference>
<evidence type="ECO:0000313" key="5">
    <source>
        <dbReference type="Proteomes" id="UP000253410"/>
    </source>
</evidence>
<dbReference type="InterPro" id="IPR036291">
    <property type="entry name" value="NAD(P)-bd_dom_sf"/>
</dbReference>
<reference evidence="4 5" key="1">
    <citation type="submission" date="2018-05" db="EMBL/GenBank/DDBJ databases">
        <title>Chitinophaga sp. K3CV102501T nov., isolated from isolated from a monsoon evergreen broad-leaved forest soil.</title>
        <authorList>
            <person name="Lv Y."/>
        </authorList>
    </citation>
    <scope>NUCLEOTIDE SEQUENCE [LARGE SCALE GENOMIC DNA]</scope>
    <source>
        <strain evidence="4 5">GDMCC 1.1325</strain>
    </source>
</reference>
<dbReference type="PANTHER" id="PTHR47706">
    <property type="entry name" value="NMRA-LIKE FAMILY PROTEIN"/>
    <property type="match status" value="1"/>
</dbReference>
<keyword evidence="1" id="KW-0521">NADP</keyword>
<dbReference type="CDD" id="cd05259">
    <property type="entry name" value="PCBER_SDR_a"/>
    <property type="match status" value="1"/>
</dbReference>
<gene>
    <name evidence="4" type="ORF">DF182_24985</name>
</gene>
<comment type="caution">
    <text evidence="4">The sequence shown here is derived from an EMBL/GenBank/DDBJ whole genome shotgun (WGS) entry which is preliminary data.</text>
</comment>
<dbReference type="GO" id="GO:0016491">
    <property type="term" value="F:oxidoreductase activity"/>
    <property type="evidence" value="ECO:0007669"/>
    <property type="project" value="UniProtKB-KW"/>
</dbReference>
<sequence length="267" mass="30266">MAALVQPNKEVIQHFEQNAPFRNVKLETIDLVTSSVAELAEVFGHYDTVICCSGFSIGQGMQVKITEAVLEGAVRRYVPWQFGADYDQIGRGSAQPVFDEQLDVRDLLRAQDKTQWVIVSTGMITSFLFREDFGVVSLENKTVHALGAWDHSLTLTCCEDIGKLTIQVLFHQPEIVNEVVFVSGETATFAQIAEQVEEVFDTTFECVLWSREHLSSALKQDPDNVFKRYRMVFTHPGVKWPMEQTFNYQQQIPTIGIVEWAKKNILS</sequence>
<evidence type="ECO:0000259" key="3">
    <source>
        <dbReference type="Pfam" id="PF05368"/>
    </source>
</evidence>
<evidence type="ECO:0000256" key="1">
    <source>
        <dbReference type="ARBA" id="ARBA00022857"/>
    </source>
</evidence>
<evidence type="ECO:0000313" key="4">
    <source>
        <dbReference type="EMBL" id="RBL89750.1"/>
    </source>
</evidence>
<dbReference type="InterPro" id="IPR008030">
    <property type="entry name" value="NmrA-like"/>
</dbReference>